<dbReference type="EMBL" id="JAAFYZ010000002">
    <property type="protein sequence ID" value="MBS2545320.1"/>
    <property type="molecule type" value="Genomic_DNA"/>
</dbReference>
<feature type="region of interest" description="Disordered" evidence="1">
    <location>
        <begin position="27"/>
        <end position="55"/>
    </location>
</feature>
<gene>
    <name evidence="2" type="ORF">KGQ19_00410</name>
</gene>
<dbReference type="Proteomes" id="UP000730482">
    <property type="component" value="Unassembled WGS sequence"/>
</dbReference>
<evidence type="ECO:0000256" key="1">
    <source>
        <dbReference type="SAM" id="MobiDB-lite"/>
    </source>
</evidence>
<accession>A0ABS5KHG3</accession>
<proteinExistence type="predicted"/>
<organism evidence="2 3">
    <name type="scientific">Catenulispora pinistramenti</name>
    <dbReference type="NCBI Taxonomy" id="2705254"/>
    <lineage>
        <taxon>Bacteria</taxon>
        <taxon>Bacillati</taxon>
        <taxon>Actinomycetota</taxon>
        <taxon>Actinomycetes</taxon>
        <taxon>Catenulisporales</taxon>
        <taxon>Catenulisporaceae</taxon>
        <taxon>Catenulispora</taxon>
    </lineage>
</organism>
<dbReference type="RefSeq" id="WP_194924153.1">
    <property type="nucleotide sequence ID" value="NZ_JAAFYZ010000002.1"/>
</dbReference>
<keyword evidence="3" id="KW-1185">Reference proteome</keyword>
<evidence type="ECO:0000313" key="3">
    <source>
        <dbReference type="Proteomes" id="UP000730482"/>
    </source>
</evidence>
<reference evidence="2 3" key="1">
    <citation type="submission" date="2020-02" db="EMBL/GenBank/DDBJ databases">
        <title>Acidophilic actinobacteria isolated from forest soil.</title>
        <authorList>
            <person name="Golinska P."/>
        </authorList>
    </citation>
    <scope>NUCLEOTIDE SEQUENCE [LARGE SCALE GENOMIC DNA]</scope>
    <source>
        <strain evidence="2 3">NL8</strain>
    </source>
</reference>
<dbReference type="NCBIfam" id="NF041721">
    <property type="entry name" value="phane_AmcA_1"/>
    <property type="match status" value="1"/>
</dbReference>
<protein>
    <submittedName>
        <fullName evidence="2">Uncharacterized protein</fullName>
    </submittedName>
</protein>
<evidence type="ECO:0000313" key="2">
    <source>
        <dbReference type="EMBL" id="MBS2545320.1"/>
    </source>
</evidence>
<comment type="caution">
    <text evidence="2">The sequence shown here is derived from an EMBL/GenBank/DDBJ whole genome shotgun (WGS) entry which is preliminary data.</text>
</comment>
<name>A0ABS5KHG3_9ACTN</name>
<sequence length="55" mass="6164">MNPLATLIESEHPAVLALADATAPTAGKWDNRASWDNNTPAFDNRPTWDNWDKKK</sequence>